<dbReference type="PANTHER" id="PTHR37984:SF5">
    <property type="entry name" value="PROTEIN NYNRIN-LIKE"/>
    <property type="match status" value="1"/>
</dbReference>
<keyword evidence="6" id="KW-0064">Aspartyl protease</keyword>
<keyword evidence="14" id="KW-0233">DNA recombination</keyword>
<feature type="domain" description="Reverse transcriptase" evidence="15">
    <location>
        <begin position="1"/>
        <end position="140"/>
    </location>
</feature>
<dbReference type="CDD" id="cd09274">
    <property type="entry name" value="RNase_HI_RT_Ty3"/>
    <property type="match status" value="1"/>
</dbReference>
<dbReference type="Pfam" id="PF24626">
    <property type="entry name" value="SH3_Tf2-1"/>
    <property type="match status" value="1"/>
</dbReference>
<dbReference type="InterPro" id="IPR043128">
    <property type="entry name" value="Rev_trsase/Diguanyl_cyclase"/>
</dbReference>
<evidence type="ECO:0000256" key="4">
    <source>
        <dbReference type="ARBA" id="ARBA00022722"/>
    </source>
</evidence>
<dbReference type="SUPFAM" id="SSF56672">
    <property type="entry name" value="DNA/RNA polymerases"/>
    <property type="match status" value="1"/>
</dbReference>
<keyword evidence="8" id="KW-0378">Hydrolase</keyword>
<accession>A0ABQ5G4N2</accession>
<evidence type="ECO:0000256" key="14">
    <source>
        <dbReference type="ARBA" id="ARBA00023172"/>
    </source>
</evidence>
<dbReference type="Gene3D" id="3.30.70.270">
    <property type="match status" value="1"/>
</dbReference>
<evidence type="ECO:0000256" key="2">
    <source>
        <dbReference type="ARBA" id="ARBA00022679"/>
    </source>
</evidence>
<evidence type="ECO:0000256" key="11">
    <source>
        <dbReference type="ARBA" id="ARBA00022918"/>
    </source>
</evidence>
<dbReference type="InterPro" id="IPR050951">
    <property type="entry name" value="Retrovirus_Pol_polyprotein"/>
</dbReference>
<keyword evidence="5" id="KW-0479">Metal-binding</keyword>
<evidence type="ECO:0000259" key="15">
    <source>
        <dbReference type="PROSITE" id="PS50878"/>
    </source>
</evidence>
<evidence type="ECO:0000256" key="10">
    <source>
        <dbReference type="ARBA" id="ARBA00022908"/>
    </source>
</evidence>
<evidence type="ECO:0000256" key="13">
    <source>
        <dbReference type="ARBA" id="ARBA00023125"/>
    </source>
</evidence>
<keyword evidence="3" id="KW-0548">Nucleotidyltransferase</keyword>
<keyword evidence="2" id="KW-0808">Transferase</keyword>
<dbReference type="InterPro" id="IPR000477">
    <property type="entry name" value="RT_dom"/>
</dbReference>
<dbReference type="Gene3D" id="3.10.10.10">
    <property type="entry name" value="HIV Type 1 Reverse Transcriptase, subunit A, domain 1"/>
    <property type="match status" value="1"/>
</dbReference>
<dbReference type="EMBL" id="BQNB010018074">
    <property type="protein sequence ID" value="GJT70406.1"/>
    <property type="molecule type" value="Genomic_DNA"/>
</dbReference>
<evidence type="ECO:0000256" key="8">
    <source>
        <dbReference type="ARBA" id="ARBA00022801"/>
    </source>
</evidence>
<keyword evidence="9" id="KW-0460">Magnesium</keyword>
<dbReference type="Proteomes" id="UP001151760">
    <property type="component" value="Unassembled WGS sequence"/>
</dbReference>
<evidence type="ECO:0000256" key="5">
    <source>
        <dbReference type="ARBA" id="ARBA00022723"/>
    </source>
</evidence>
<keyword evidence="12" id="KW-0239">DNA-directed DNA polymerase</keyword>
<keyword evidence="10" id="KW-0229">DNA integration</keyword>
<keyword evidence="11" id="KW-0695">RNA-directed DNA polymerase</keyword>
<dbReference type="Pfam" id="PF00078">
    <property type="entry name" value="RVT_1"/>
    <property type="match status" value="1"/>
</dbReference>
<evidence type="ECO:0000256" key="12">
    <source>
        <dbReference type="ARBA" id="ARBA00022932"/>
    </source>
</evidence>
<evidence type="ECO:0000256" key="7">
    <source>
        <dbReference type="ARBA" id="ARBA00022759"/>
    </source>
</evidence>
<dbReference type="InterPro" id="IPR056924">
    <property type="entry name" value="SH3_Tf2-1"/>
</dbReference>
<dbReference type="InterPro" id="IPR041373">
    <property type="entry name" value="RT_RNaseH"/>
</dbReference>
<organism evidence="16 17">
    <name type="scientific">Tanacetum coccineum</name>
    <dbReference type="NCBI Taxonomy" id="301880"/>
    <lineage>
        <taxon>Eukaryota</taxon>
        <taxon>Viridiplantae</taxon>
        <taxon>Streptophyta</taxon>
        <taxon>Embryophyta</taxon>
        <taxon>Tracheophyta</taxon>
        <taxon>Spermatophyta</taxon>
        <taxon>Magnoliopsida</taxon>
        <taxon>eudicotyledons</taxon>
        <taxon>Gunneridae</taxon>
        <taxon>Pentapetalae</taxon>
        <taxon>asterids</taxon>
        <taxon>campanulids</taxon>
        <taxon>Asterales</taxon>
        <taxon>Asteraceae</taxon>
        <taxon>Asteroideae</taxon>
        <taxon>Anthemideae</taxon>
        <taxon>Anthemidinae</taxon>
        <taxon>Tanacetum</taxon>
    </lineage>
</organism>
<gene>
    <name evidence="16" type="ORF">Tco_1029692</name>
</gene>
<dbReference type="PANTHER" id="PTHR37984">
    <property type="entry name" value="PROTEIN CBG26694"/>
    <property type="match status" value="1"/>
</dbReference>
<evidence type="ECO:0000313" key="16">
    <source>
        <dbReference type="EMBL" id="GJT70406.1"/>
    </source>
</evidence>
<dbReference type="InterPro" id="IPR043502">
    <property type="entry name" value="DNA/RNA_pol_sf"/>
</dbReference>
<evidence type="ECO:0000256" key="6">
    <source>
        <dbReference type="ARBA" id="ARBA00022750"/>
    </source>
</evidence>
<dbReference type="InterPro" id="IPR041588">
    <property type="entry name" value="Integrase_H2C2"/>
</dbReference>
<evidence type="ECO:0000256" key="1">
    <source>
        <dbReference type="ARBA" id="ARBA00022670"/>
    </source>
</evidence>
<dbReference type="Pfam" id="PF17917">
    <property type="entry name" value="RT_RNaseH"/>
    <property type="match status" value="1"/>
</dbReference>
<protein>
    <submittedName>
        <fullName evidence="16">Transposon ty3-I gag-pol polyprotein</fullName>
    </submittedName>
</protein>
<keyword evidence="4" id="KW-0540">Nuclease</keyword>
<reference evidence="16" key="1">
    <citation type="journal article" date="2022" name="Int. J. Mol. Sci.">
        <title>Draft Genome of Tanacetum Coccineum: Genomic Comparison of Closely Related Tanacetum-Family Plants.</title>
        <authorList>
            <person name="Yamashiro T."/>
            <person name="Shiraishi A."/>
            <person name="Nakayama K."/>
            <person name="Satake H."/>
        </authorList>
    </citation>
    <scope>NUCLEOTIDE SEQUENCE</scope>
</reference>
<sequence>MKDKFLIPIIEELIDELFGAQVFTKLDLRFGYHQIRMCEEDIHKTTFRTHQGHYEFLVMPCGLINAPSSFQALTNEVFAPFLRKFVLVFFDDILVYSKDMADHAMYLELVLETMQSHQLYAKISKCVFGTTQVEYLGHVISSKSLAPRHKGLSTYEKELWVVVYALEKWRGYLLGKHFKIKTDHFSLKYLMEQRLSTPFQIKWLPKLLGYDYEIVYKKGNENIVVDALSRSPLPSLQTMVVSDISNDLLHKIKASWETDSSIQQVINKVKDGSVADSHYGVEATYERLKVVFYWKGIKKSVKEHERVCNICECYKPDLASYPGLPSPVTETRSLLALFGRNYLRNWELLYNYQLPTILKPMDIQKWSTDVVYGQKPPTHVSYMAEDSHVEAMDRTLVAREAAIALLRFHLERAQQRIKMFLDKNISDRKFDVGDWVLLQLQSHRQVTLRMHKQHKFSPKFYGPFQILPNYGEVAHKLLLPDNATVHNVFHVSQLKPFKGQPTTPIPSPHCTKEGLITSIPVAVLERKIAKVKNAAVVYWLV</sequence>
<proteinExistence type="predicted"/>
<dbReference type="PROSITE" id="PS50878">
    <property type="entry name" value="RT_POL"/>
    <property type="match status" value="1"/>
</dbReference>
<keyword evidence="1" id="KW-0645">Protease</keyword>
<keyword evidence="13" id="KW-0238">DNA-binding</keyword>
<comment type="caution">
    <text evidence="16">The sequence shown here is derived from an EMBL/GenBank/DDBJ whole genome shotgun (WGS) entry which is preliminary data.</text>
</comment>
<keyword evidence="7" id="KW-0255">Endonuclease</keyword>
<dbReference type="CDD" id="cd01647">
    <property type="entry name" value="RT_LTR"/>
    <property type="match status" value="1"/>
</dbReference>
<keyword evidence="17" id="KW-1185">Reference proteome</keyword>
<evidence type="ECO:0000256" key="3">
    <source>
        <dbReference type="ARBA" id="ARBA00022695"/>
    </source>
</evidence>
<name>A0ABQ5G4N2_9ASTR</name>
<evidence type="ECO:0000256" key="9">
    <source>
        <dbReference type="ARBA" id="ARBA00022842"/>
    </source>
</evidence>
<reference evidence="16" key="2">
    <citation type="submission" date="2022-01" db="EMBL/GenBank/DDBJ databases">
        <authorList>
            <person name="Yamashiro T."/>
            <person name="Shiraishi A."/>
            <person name="Satake H."/>
            <person name="Nakayama K."/>
        </authorList>
    </citation>
    <scope>NUCLEOTIDE SEQUENCE</scope>
</reference>
<dbReference type="Pfam" id="PF17921">
    <property type="entry name" value="Integrase_H2C2"/>
    <property type="match status" value="1"/>
</dbReference>
<evidence type="ECO:0000313" key="17">
    <source>
        <dbReference type="Proteomes" id="UP001151760"/>
    </source>
</evidence>
<dbReference type="Gene3D" id="1.10.340.70">
    <property type="match status" value="1"/>
</dbReference>